<dbReference type="InterPro" id="IPR007052">
    <property type="entry name" value="CS_dom"/>
</dbReference>
<evidence type="ECO:0000256" key="13">
    <source>
        <dbReference type="PROSITE-ProRule" id="PRU00723"/>
    </source>
</evidence>
<keyword evidence="20" id="KW-1185">Reference proteome</keyword>
<dbReference type="InterPro" id="IPR008978">
    <property type="entry name" value="HSP20-like_chaperone"/>
</dbReference>
<evidence type="ECO:0000256" key="14">
    <source>
        <dbReference type="SAM" id="Coils"/>
    </source>
</evidence>
<dbReference type="GO" id="GO:0051321">
    <property type="term" value="P:meiotic cell cycle"/>
    <property type="evidence" value="ECO:0007669"/>
    <property type="project" value="UniProtKB-KW"/>
</dbReference>
<feature type="zinc finger region" description="C3H1-type" evidence="13">
    <location>
        <begin position="906"/>
        <end position="934"/>
    </location>
</feature>
<keyword evidence="4" id="KW-0547">Nucleotide-binding</keyword>
<dbReference type="Proteomes" id="UP000327468">
    <property type="component" value="Chromosome 9"/>
</dbReference>
<keyword evidence="8" id="KW-0067">ATP-binding</keyword>
<feature type="domain" description="Tudor" evidence="17">
    <location>
        <begin position="63"/>
        <end position="125"/>
    </location>
</feature>
<dbReference type="Pfam" id="PF00270">
    <property type="entry name" value="DEAD"/>
    <property type="match status" value="1"/>
</dbReference>
<dbReference type="GO" id="GO:0003676">
    <property type="term" value="F:nucleic acid binding"/>
    <property type="evidence" value="ECO:0007669"/>
    <property type="project" value="InterPro"/>
</dbReference>
<dbReference type="InterPro" id="IPR002999">
    <property type="entry name" value="Tudor"/>
</dbReference>
<dbReference type="EC" id="3.6.4.13" evidence="1"/>
<keyword evidence="13" id="KW-0863">Zinc-finger</keyword>
<evidence type="ECO:0000256" key="2">
    <source>
        <dbReference type="ARBA" id="ARBA00022473"/>
    </source>
</evidence>
<evidence type="ECO:0000259" key="16">
    <source>
        <dbReference type="PROSITE" id="PS50103"/>
    </source>
</evidence>
<reference evidence="19 20" key="1">
    <citation type="submission" date="2019-06" db="EMBL/GenBank/DDBJ databases">
        <title>A chromosome-scale genome assembly of the striped catfish, Pangasianodon hypophthalmus.</title>
        <authorList>
            <person name="Wen M."/>
            <person name="Zahm M."/>
            <person name="Roques C."/>
            <person name="Cabau C."/>
            <person name="Klopp C."/>
            <person name="Donnadieu C."/>
            <person name="Jouanno E."/>
            <person name="Avarre J.-C."/>
            <person name="Campet M."/>
            <person name="Ha T.T.T."/>
            <person name="Dugue R."/>
            <person name="Lampietro C."/>
            <person name="Louis A."/>
            <person name="Herpin A."/>
            <person name="Echchiki A."/>
            <person name="Berthelot C."/>
            <person name="Parey E."/>
            <person name="Roest-Crollius H."/>
            <person name="Braasch I."/>
            <person name="Postlethwait J."/>
            <person name="Bobe J."/>
            <person name="Montfort J."/>
            <person name="Bouchez O."/>
            <person name="Begum T."/>
            <person name="Schartl M."/>
            <person name="Guiguen Y."/>
        </authorList>
    </citation>
    <scope>NUCLEOTIDE SEQUENCE [LARGE SCALE GENOMIC DNA]</scope>
    <source>
        <strain evidence="19 20">Indonesia</strain>
        <tissue evidence="19">Blood</tissue>
    </source>
</reference>
<dbReference type="Gene3D" id="2.40.50.90">
    <property type="match status" value="2"/>
</dbReference>
<evidence type="ECO:0000313" key="19">
    <source>
        <dbReference type="EMBL" id="KAB5565752.1"/>
    </source>
</evidence>
<evidence type="ECO:0000256" key="10">
    <source>
        <dbReference type="ARBA" id="ARBA00023158"/>
    </source>
</evidence>
<keyword evidence="14" id="KW-0175">Coiled coil</keyword>
<feature type="region of interest" description="Disordered" evidence="15">
    <location>
        <begin position="296"/>
        <end position="335"/>
    </location>
</feature>
<dbReference type="CDD" id="cd20435">
    <property type="entry name" value="Tudor_TDRD12_rpt2"/>
    <property type="match status" value="1"/>
</dbReference>
<evidence type="ECO:0000256" key="12">
    <source>
        <dbReference type="ARBA" id="ARBA00047984"/>
    </source>
</evidence>
<dbReference type="GO" id="GO:0031047">
    <property type="term" value="P:regulatory ncRNA-mediated gene silencing"/>
    <property type="evidence" value="ECO:0007669"/>
    <property type="project" value="UniProtKB-KW"/>
</dbReference>
<dbReference type="PANTHER" id="PTHR22655:SF2">
    <property type="entry name" value="ATP-DEPENDENT RNA HELICASE TDRD12-RELATED"/>
    <property type="match status" value="1"/>
</dbReference>
<evidence type="ECO:0000256" key="7">
    <source>
        <dbReference type="ARBA" id="ARBA00022806"/>
    </source>
</evidence>
<name>A0A5N5NES8_PANHP</name>
<keyword evidence="2" id="KW-0217">Developmental protein</keyword>
<feature type="domain" description="C3H1-type" evidence="16">
    <location>
        <begin position="906"/>
        <end position="934"/>
    </location>
</feature>
<dbReference type="GO" id="GO:0007283">
    <property type="term" value="P:spermatogenesis"/>
    <property type="evidence" value="ECO:0007669"/>
    <property type="project" value="UniProtKB-KW"/>
</dbReference>
<dbReference type="InterPro" id="IPR000571">
    <property type="entry name" value="Znf_CCCH"/>
</dbReference>
<dbReference type="GO" id="GO:0042078">
    <property type="term" value="P:germ-line stem cell division"/>
    <property type="evidence" value="ECO:0007669"/>
    <property type="project" value="TreeGrafter"/>
</dbReference>
<feature type="coiled-coil region" evidence="14">
    <location>
        <begin position="1166"/>
        <end position="1193"/>
    </location>
</feature>
<dbReference type="Gene3D" id="3.40.50.300">
    <property type="entry name" value="P-loop containing nucleotide triphosphate hydrolases"/>
    <property type="match status" value="2"/>
</dbReference>
<dbReference type="PROSITE" id="PS50304">
    <property type="entry name" value="TUDOR"/>
    <property type="match status" value="1"/>
</dbReference>
<evidence type="ECO:0000256" key="1">
    <source>
        <dbReference type="ARBA" id="ARBA00012552"/>
    </source>
</evidence>
<dbReference type="Pfam" id="PF04969">
    <property type="entry name" value="CS"/>
    <property type="match status" value="1"/>
</dbReference>
<evidence type="ECO:0000256" key="3">
    <source>
        <dbReference type="ARBA" id="ARBA00022737"/>
    </source>
</evidence>
<dbReference type="SUPFAM" id="SSF49764">
    <property type="entry name" value="HSP20-like chaperones"/>
    <property type="match status" value="1"/>
</dbReference>
<keyword evidence="3" id="KW-0677">Repeat</keyword>
<dbReference type="Pfam" id="PF00567">
    <property type="entry name" value="TUDOR"/>
    <property type="match status" value="2"/>
</dbReference>
<comment type="catalytic activity">
    <reaction evidence="12">
        <text>ATP + H2O = ADP + phosphate + H(+)</text>
        <dbReference type="Rhea" id="RHEA:13065"/>
        <dbReference type="ChEBI" id="CHEBI:15377"/>
        <dbReference type="ChEBI" id="CHEBI:15378"/>
        <dbReference type="ChEBI" id="CHEBI:30616"/>
        <dbReference type="ChEBI" id="CHEBI:43474"/>
        <dbReference type="ChEBI" id="CHEBI:456216"/>
        <dbReference type="EC" id="3.6.4.13"/>
    </reaction>
</comment>
<gene>
    <name evidence="19" type="ORF">PHYPO_G00245120</name>
</gene>
<evidence type="ECO:0000256" key="4">
    <source>
        <dbReference type="ARBA" id="ARBA00022741"/>
    </source>
</evidence>
<keyword evidence="6" id="KW-0378">Hydrolase</keyword>
<keyword evidence="13" id="KW-0862">Zinc</keyword>
<evidence type="ECO:0000259" key="18">
    <source>
        <dbReference type="PROSITE" id="PS51203"/>
    </source>
</evidence>
<dbReference type="InterPro" id="IPR027417">
    <property type="entry name" value="P-loop_NTPase"/>
</dbReference>
<dbReference type="InterPro" id="IPR035437">
    <property type="entry name" value="SNase_OB-fold_sf"/>
</dbReference>
<feature type="compositionally biased region" description="Basic and acidic residues" evidence="15">
    <location>
        <begin position="315"/>
        <end position="326"/>
    </location>
</feature>
<organism evidence="19 20">
    <name type="scientific">Pangasianodon hypophthalmus</name>
    <name type="common">Striped catfish</name>
    <name type="synonym">Helicophagus hypophthalmus</name>
    <dbReference type="NCBI Taxonomy" id="310915"/>
    <lineage>
        <taxon>Eukaryota</taxon>
        <taxon>Metazoa</taxon>
        <taxon>Chordata</taxon>
        <taxon>Craniata</taxon>
        <taxon>Vertebrata</taxon>
        <taxon>Euteleostomi</taxon>
        <taxon>Actinopterygii</taxon>
        <taxon>Neopterygii</taxon>
        <taxon>Teleostei</taxon>
        <taxon>Ostariophysi</taxon>
        <taxon>Siluriformes</taxon>
        <taxon>Pangasiidae</taxon>
        <taxon>Pangasianodon</taxon>
    </lineage>
</organism>
<dbReference type="SUPFAM" id="SSF52540">
    <property type="entry name" value="P-loop containing nucleoside triphosphate hydrolases"/>
    <property type="match status" value="2"/>
</dbReference>
<keyword evidence="9" id="KW-0744">Spermatogenesis</keyword>
<evidence type="ECO:0000256" key="11">
    <source>
        <dbReference type="ARBA" id="ARBA00023254"/>
    </source>
</evidence>
<evidence type="ECO:0000256" key="5">
    <source>
        <dbReference type="ARBA" id="ARBA00022782"/>
    </source>
</evidence>
<evidence type="ECO:0000256" key="9">
    <source>
        <dbReference type="ARBA" id="ARBA00022871"/>
    </source>
</evidence>
<dbReference type="PANTHER" id="PTHR22655">
    <property type="entry name" value="ATP-DEPENDENT RNA HELICASE TDRD12-RELATED"/>
    <property type="match status" value="1"/>
</dbReference>
<dbReference type="GO" id="GO:0003724">
    <property type="term" value="F:RNA helicase activity"/>
    <property type="evidence" value="ECO:0007669"/>
    <property type="project" value="UniProtKB-EC"/>
</dbReference>
<dbReference type="InterPro" id="IPR011545">
    <property type="entry name" value="DEAD/DEAH_box_helicase_dom"/>
</dbReference>
<evidence type="ECO:0000256" key="8">
    <source>
        <dbReference type="ARBA" id="ARBA00022840"/>
    </source>
</evidence>
<dbReference type="FunFam" id="3.40.50.300:FF:001416">
    <property type="entry name" value="Tudor domain containing 12"/>
    <property type="match status" value="1"/>
</dbReference>
<dbReference type="EMBL" id="VFJC01000010">
    <property type="protein sequence ID" value="KAB5565752.1"/>
    <property type="molecule type" value="Genomic_DNA"/>
</dbReference>
<evidence type="ECO:0000313" key="20">
    <source>
        <dbReference type="Proteomes" id="UP000327468"/>
    </source>
</evidence>
<dbReference type="GO" id="GO:0016787">
    <property type="term" value="F:hydrolase activity"/>
    <property type="evidence" value="ECO:0007669"/>
    <property type="project" value="UniProtKB-KW"/>
</dbReference>
<dbReference type="PROSITE" id="PS51203">
    <property type="entry name" value="CS"/>
    <property type="match status" value="1"/>
</dbReference>
<keyword evidence="5" id="KW-0221">Differentiation</keyword>
<evidence type="ECO:0000256" key="6">
    <source>
        <dbReference type="ARBA" id="ARBA00022801"/>
    </source>
</evidence>
<protein>
    <recommendedName>
        <fullName evidence="1">RNA helicase</fullName>
        <ecNumber evidence="1">3.6.4.13</ecNumber>
    </recommendedName>
</protein>
<dbReference type="CDD" id="cd06463">
    <property type="entry name" value="p23_like"/>
    <property type="match status" value="1"/>
</dbReference>
<accession>A0A5N5NES8</accession>
<keyword evidence="11" id="KW-0469">Meiosis</keyword>
<dbReference type="SUPFAM" id="SSF63748">
    <property type="entry name" value="Tudor/PWWP/MBT"/>
    <property type="match status" value="2"/>
</dbReference>
<feature type="domain" description="CS" evidence="18">
    <location>
        <begin position="1288"/>
        <end position="1374"/>
    </location>
</feature>
<dbReference type="Gene3D" id="2.60.40.790">
    <property type="match status" value="1"/>
</dbReference>
<dbReference type="GO" id="GO:0005524">
    <property type="term" value="F:ATP binding"/>
    <property type="evidence" value="ECO:0007669"/>
    <property type="project" value="UniProtKB-KW"/>
</dbReference>
<keyword evidence="7" id="KW-0347">Helicase</keyword>
<dbReference type="Gene3D" id="2.30.30.140">
    <property type="match status" value="2"/>
</dbReference>
<keyword evidence="13" id="KW-0479">Metal-binding</keyword>
<dbReference type="GO" id="GO:0008270">
    <property type="term" value="F:zinc ion binding"/>
    <property type="evidence" value="ECO:0007669"/>
    <property type="project" value="UniProtKB-KW"/>
</dbReference>
<sequence length="1421" mass="158714">MEVGEMLELAIIKVEDPGCIWGRTVKGPGVQVGGPQDYETLQVKMNLFYHKVNLDVQKVKPLSLEKGQVCVVFWPALRSWCRAKVESLFLGSARSQATCFLVDHGERVVVSTDDVRAPVDKFLQLPFRVLRFKLARIHPMKLKVHICNETAELVPSPHWDSSATKYLHNLLQASTLVEAVLCGTHDDCTDIELYLTIRNVKVCVNDDLVVKKFACFLSARALGDQSGCVDRSPVSLAWDIFSSPQHILKMNGCCTVKSAPSHFLTRKSKKDDFMPQIEHVKSLMTAAKSIVPRGAVSPVENEESDGQEICGVHDTNADPKSTKEGNVKSGIDAGHQSSSTFVRDFEESYSENTESTLAEQLSEKLNLFRFLKFLNPFSNSNLGTKHDINEDSQKTSGISDETAVVQNDLSSTSVIPIVQKEPAVTQETTSTKDQFACARLLQLLNPDPVNPDSESLDNSAAYCEPSKSGVLVHSAVTINPCRTLTQAPITEQFRKFLLRRKYTGPGLAESYCWPSVAQGCDTVLICHSREDPLSYIPPLLAQLQLASLFSAITAHTGPIAVIVCPGWEKVESVLQLLEESQAAVNLHPAAVLVGIGKNEAKQTKIQNNCQLVVTTPFSLARLLEVQFFLFHRLCHLILDEAHELFSRAPEQMTAILQHYQKVVSRAERTMCVQQIVAVDSRWCRELETVVRNHMVNPCIIITVPEEAALYGGVQQTILMCLDCNKTSVLLSSLDFSPSVPQKTLLITNSAEEVEHVYKALSNTAAFSLKVHEGLTYQFDFVIEQWRKDIGPGTQVILVITNDCLKALGIRDATCVVHYGFPSSPKLFGNRMFCMVENFQNLSSKSVLGQNQSEGSSPAVRSVLLLSEQNARHVSGVLRYLKRTDAPLPPELLQFAQGVQQAKEQWKADRALCSYLKSLGFCRDRTSCPDRHTINKILDCPQHPDSGTVLVLPLYIKTASVYYGRIVDQKENGYEKLAAEMKSHYAKERLCAKEVVEGGFYAVQEEDVYHRVCVTMVPDKGDRLFSSVTARFVDEGRIQEVKSHQLLQLPPEFQSLPGQAVEIILCRAQPIDGEMDWNPKVTRAISQKIKGKIHHAKVVMCLGNTVWVDPMVCMTRMPGLKIFINEYNVHAEIVATGMGTTNPQHLELLKLLCQREEVSAVVKLSESNGCESEVASLEQRAQAAEEALASQVKAGINISERTDTEPCDPCEPLQNLQNIKQITEPNRRQSEVSLEVWPDAEHMVISANLRCLPQNWTPALFNSSDEDDCNIKNEDLHTGCRQDIAIPKSFHPQIKWFQEEESVTLKIKLTNPMMQKCDFFSDRVLYSAYVNSHHYCANLELHSDISTEQCSWKTECNEPVIKLVKKEKGEWKSLLKYKSAFVSYDFDHIEVEEIPPSNGCWFVGNTGEEGCYWNSESGSESD</sequence>
<evidence type="ECO:0000256" key="15">
    <source>
        <dbReference type="SAM" id="MobiDB-lite"/>
    </source>
</evidence>
<keyword evidence="10" id="KW-0943">RNA-mediated gene silencing</keyword>
<comment type="caution">
    <text evidence="19">The sequence shown here is derived from an EMBL/GenBank/DDBJ whole genome shotgun (WGS) entry which is preliminary data.</text>
</comment>
<dbReference type="PROSITE" id="PS50103">
    <property type="entry name" value="ZF_C3H1"/>
    <property type="match status" value="1"/>
</dbReference>
<evidence type="ECO:0000259" key="17">
    <source>
        <dbReference type="PROSITE" id="PS50304"/>
    </source>
</evidence>
<proteinExistence type="predicted"/>